<dbReference type="Proteomes" id="UP000289323">
    <property type="component" value="Unassembled WGS sequence"/>
</dbReference>
<feature type="compositionally biased region" description="Acidic residues" evidence="5">
    <location>
        <begin position="562"/>
        <end position="573"/>
    </location>
</feature>
<feature type="compositionally biased region" description="Polar residues" evidence="5">
    <location>
        <begin position="504"/>
        <end position="517"/>
    </location>
</feature>
<reference evidence="6 7" key="1">
    <citation type="submission" date="2018-04" db="EMBL/GenBank/DDBJ databases">
        <authorList>
            <person name="Huttner S."/>
            <person name="Dainat J."/>
        </authorList>
    </citation>
    <scope>NUCLEOTIDE SEQUENCE [LARGE SCALE GENOMIC DNA]</scope>
</reference>
<name>A0A3S4AXK9_9PEZI</name>
<evidence type="ECO:0000313" key="6">
    <source>
        <dbReference type="EMBL" id="SPQ25571.1"/>
    </source>
</evidence>
<organism evidence="6 7">
    <name type="scientific">Thermothielavioides terrestris</name>
    <dbReference type="NCBI Taxonomy" id="2587410"/>
    <lineage>
        <taxon>Eukaryota</taxon>
        <taxon>Fungi</taxon>
        <taxon>Dikarya</taxon>
        <taxon>Ascomycota</taxon>
        <taxon>Pezizomycotina</taxon>
        <taxon>Sordariomycetes</taxon>
        <taxon>Sordariomycetidae</taxon>
        <taxon>Sordariales</taxon>
        <taxon>Chaetomiaceae</taxon>
        <taxon>Thermothielavioides</taxon>
    </lineage>
</organism>
<dbReference type="GO" id="GO:0016020">
    <property type="term" value="C:membrane"/>
    <property type="evidence" value="ECO:0007669"/>
    <property type="project" value="UniProtKB-SubCell"/>
</dbReference>
<keyword evidence="4" id="KW-0472">Membrane</keyword>
<accession>A0A3S4AXK9</accession>
<evidence type="ECO:0000256" key="1">
    <source>
        <dbReference type="ARBA" id="ARBA00004141"/>
    </source>
</evidence>
<evidence type="ECO:0000256" key="3">
    <source>
        <dbReference type="ARBA" id="ARBA00022989"/>
    </source>
</evidence>
<dbReference type="SUPFAM" id="SSF144083">
    <property type="entry name" value="Magnesium transport protein CorA, transmembrane region"/>
    <property type="match status" value="1"/>
</dbReference>
<dbReference type="EMBL" id="OUUZ01000015">
    <property type="protein sequence ID" value="SPQ25571.1"/>
    <property type="molecule type" value="Genomic_DNA"/>
</dbReference>
<evidence type="ECO:0000313" key="7">
    <source>
        <dbReference type="Proteomes" id="UP000289323"/>
    </source>
</evidence>
<evidence type="ECO:0000256" key="5">
    <source>
        <dbReference type="SAM" id="MobiDB-lite"/>
    </source>
</evidence>
<evidence type="ECO:0000256" key="2">
    <source>
        <dbReference type="ARBA" id="ARBA00022692"/>
    </source>
</evidence>
<comment type="subcellular location">
    <subcellularLocation>
        <location evidence="1">Membrane</location>
        <topology evidence="1">Multi-pass membrane protein</topology>
    </subcellularLocation>
</comment>
<protein>
    <submittedName>
        <fullName evidence="6">F5a7fa8e-ab10-42e9-aadc-efd02f59f580</fullName>
    </submittedName>
</protein>
<keyword evidence="3" id="KW-1133">Transmembrane helix</keyword>
<feature type="region of interest" description="Disordered" evidence="5">
    <location>
        <begin position="482"/>
        <end position="587"/>
    </location>
</feature>
<evidence type="ECO:0000256" key="4">
    <source>
        <dbReference type="ARBA" id="ARBA00023136"/>
    </source>
</evidence>
<feature type="region of interest" description="Disordered" evidence="5">
    <location>
        <begin position="1"/>
        <end position="26"/>
    </location>
</feature>
<dbReference type="AlphaFoldDB" id="A0A3S4AXK9"/>
<proteinExistence type="predicted"/>
<feature type="region of interest" description="Disordered" evidence="5">
    <location>
        <begin position="344"/>
        <end position="381"/>
    </location>
</feature>
<keyword evidence="2" id="KW-0812">Transmembrane</keyword>
<dbReference type="InterPro" id="IPR045863">
    <property type="entry name" value="CorA_TM1_TM2"/>
</dbReference>
<gene>
    <name evidence="6" type="ORF">TT172_LOCUS7990</name>
</gene>
<sequence>MPLPQMGDGGHRQSDATPLDNENATNTRHHAFTARDYAIRVRSHAATTASHSLYSGDSFRNLADFLWQPYIQRAPQLPLTHSRPSSSSMAEPLTTPTPNCAATGAAGPRSSRFAVLYHVSSQKVVNIPFGTVREFEALGDSALPGAGSFALLLLQGYPSPEWLNTLGARFGIDPEFFQRHLLFSSASVKGSVGGCIRKRTATHILPSCHGDMVSLQITKIASRQSVSPRHTDLDQEGLDQLRRQTSEEMTAYMSKLASLNSPGVAAADSIIREFSVHGLDYFSLEQTISIGFHACGQGWLGIIWHDAGSPLDQGLRGPWQTRAIRSNSFDVTYLPTPVHTPGVALRSKRRKAGTRAHADNDSPHGGLHAGTSNRAPPGNETTMERILDDYAHLVDLDRAVNDPFYALSPLFSFAVFSEMEILDLIAAKVRDELDHSRLTGDGAATTSPTLSNLLYNQQILQRHIRNLQSPISYMEALCSSVTPTGSTARSTGRKNGSRAARNNLLPSRSRSPITSSAVPKRPSPSPWSRRPDAAFHHGDRHHHQPHHPERVDTRGNTTSGGDGDDHDYDEDREDGNTSASHAAPRSVKSDTVKAMLADYRFALAYAEALAADCVQGMSIMAHHAAIRESQKAIAEARGVTRLTRLATLFVPLGLVTSVFSMNVREINAGDGPPLWVWAVVSLVVDAYSYRGLQVLRQERLSVLARDNDGADAWERSPVSMDAWRSAH</sequence>
<dbReference type="Gene3D" id="1.20.58.340">
    <property type="entry name" value="Magnesium transport protein CorA, transmembrane region"/>
    <property type="match status" value="1"/>
</dbReference>